<evidence type="ECO:0000256" key="3">
    <source>
        <dbReference type="ARBA" id="ARBA00022528"/>
    </source>
</evidence>
<evidence type="ECO:0000256" key="10">
    <source>
        <dbReference type="SAM" id="Phobius"/>
    </source>
</evidence>
<dbReference type="GO" id="GO:0009706">
    <property type="term" value="C:chloroplast inner membrane"/>
    <property type="evidence" value="ECO:0007669"/>
    <property type="project" value="TreeGrafter"/>
</dbReference>
<dbReference type="Pfam" id="PF11891">
    <property type="entry name" value="RETICULATA-like"/>
    <property type="match status" value="2"/>
</dbReference>
<evidence type="ECO:0000256" key="4">
    <source>
        <dbReference type="ARBA" id="ARBA00022640"/>
    </source>
</evidence>
<dbReference type="EnsemblPlants" id="AUR62029115-RA">
    <property type="protein sequence ID" value="AUR62029115-RA:cds"/>
    <property type="gene ID" value="AUR62029115"/>
</dbReference>
<accession>A0A803MGL3</accession>
<keyword evidence="4" id="KW-0934">Plastid</keyword>
<feature type="region of interest" description="Disordered" evidence="9">
    <location>
        <begin position="427"/>
        <end position="452"/>
    </location>
</feature>
<dbReference type="PANTHER" id="PTHR31038:SF2">
    <property type="entry name" value="PROTEIN RETICULATA-RELATED 1, CHLOROPLASTIC"/>
    <property type="match status" value="1"/>
</dbReference>
<name>A0A803MGL3_CHEQI</name>
<evidence type="ECO:0000256" key="5">
    <source>
        <dbReference type="ARBA" id="ARBA00022692"/>
    </source>
</evidence>
<dbReference type="OMA" id="IVINHPR"/>
<dbReference type="Proteomes" id="UP000596660">
    <property type="component" value="Unplaced"/>
</dbReference>
<keyword evidence="8 10" id="KW-0472">Membrane</keyword>
<comment type="subcellular location">
    <subcellularLocation>
        <location evidence="1">Plastid</location>
        <location evidence="1">Chloroplast membrane</location>
        <topology evidence="1">Multi-pass membrane protein</topology>
    </subcellularLocation>
</comment>
<comment type="similarity">
    <text evidence="2">Belongs to the RETICULATA family.</text>
</comment>
<evidence type="ECO:0000256" key="6">
    <source>
        <dbReference type="ARBA" id="ARBA00022946"/>
    </source>
</evidence>
<protein>
    <submittedName>
        <fullName evidence="11">Uncharacterized protein</fullName>
    </submittedName>
</protein>
<evidence type="ECO:0000256" key="7">
    <source>
        <dbReference type="ARBA" id="ARBA00022989"/>
    </source>
</evidence>
<feature type="region of interest" description="Disordered" evidence="9">
    <location>
        <begin position="126"/>
        <end position="171"/>
    </location>
</feature>
<dbReference type="GO" id="GO:0099402">
    <property type="term" value="P:plant organ development"/>
    <property type="evidence" value="ECO:0007669"/>
    <property type="project" value="TreeGrafter"/>
</dbReference>
<evidence type="ECO:0000256" key="2">
    <source>
        <dbReference type="ARBA" id="ARBA00010793"/>
    </source>
</evidence>
<dbReference type="InterPro" id="IPR021825">
    <property type="entry name" value="RETICULATA-related"/>
</dbReference>
<proteinExistence type="inferred from homology"/>
<evidence type="ECO:0000256" key="8">
    <source>
        <dbReference type="ARBA" id="ARBA00023136"/>
    </source>
</evidence>
<reference evidence="11" key="2">
    <citation type="submission" date="2021-03" db="UniProtKB">
        <authorList>
            <consortium name="EnsemblPlants"/>
        </authorList>
    </citation>
    <scope>IDENTIFICATION</scope>
</reference>
<keyword evidence="7 10" id="KW-1133">Transmembrane helix</keyword>
<evidence type="ECO:0000313" key="12">
    <source>
        <dbReference type="Proteomes" id="UP000596660"/>
    </source>
</evidence>
<feature type="compositionally biased region" description="Acidic residues" evidence="9">
    <location>
        <begin position="154"/>
        <end position="171"/>
    </location>
</feature>
<reference evidence="11" key="1">
    <citation type="journal article" date="2017" name="Nature">
        <title>The genome of Chenopodium quinoa.</title>
        <authorList>
            <person name="Jarvis D.E."/>
            <person name="Ho Y.S."/>
            <person name="Lightfoot D.J."/>
            <person name="Schmoeckel S.M."/>
            <person name="Li B."/>
            <person name="Borm T.J.A."/>
            <person name="Ohyanagi H."/>
            <person name="Mineta K."/>
            <person name="Michell C.T."/>
            <person name="Saber N."/>
            <person name="Kharbatia N.M."/>
            <person name="Rupper R.R."/>
            <person name="Sharp A.R."/>
            <person name="Dally N."/>
            <person name="Boughton B.A."/>
            <person name="Woo Y.H."/>
            <person name="Gao G."/>
            <person name="Schijlen E.G.W.M."/>
            <person name="Guo X."/>
            <person name="Momin A.A."/>
            <person name="Negrao S."/>
            <person name="Al-Babili S."/>
            <person name="Gehring C."/>
            <person name="Roessner U."/>
            <person name="Jung C."/>
            <person name="Murphy K."/>
            <person name="Arold S.T."/>
            <person name="Gojobori T."/>
            <person name="van der Linden C.G."/>
            <person name="van Loo E.N."/>
            <person name="Jellen E.N."/>
            <person name="Maughan P.J."/>
            <person name="Tester M."/>
        </authorList>
    </citation>
    <scope>NUCLEOTIDE SEQUENCE [LARGE SCALE GENOMIC DNA]</scope>
    <source>
        <strain evidence="11">cv. PI 614886</strain>
    </source>
</reference>
<evidence type="ECO:0000256" key="9">
    <source>
        <dbReference type="SAM" id="MobiDB-lite"/>
    </source>
</evidence>
<dbReference type="AlphaFoldDB" id="A0A803MGL3"/>
<keyword evidence="12" id="KW-1185">Reference proteome</keyword>
<sequence length="452" mass="50816">MATIQALKPCSSISYNTTLNRRRNHFQTITSLNKVTFLNTNNNFNKIRNAIVINHPRSFPPKPVLVSSSRSLRMSAISALTLDDPCLSLRNPTIVMGSYGSSPSVILERPKPELDVKTSKPVLEATVGDFDHNNGDNIGKGNVGGDGKGGGGSGDEDDYFEDFDDEEEGDDEGLFSRRISLPELFDRVFIDAVLSEWQKTLLELPAGIRQACELGAVSSAQLVKYLMNEARPSFTRALHRRLHKDMSREFLGRIMADPSFLHKLLFEQFVTIACSVRSEMKNRKGSSDLQNKLQKLPNNVFEASYRFREFDLQKRVLSFLCKAVQFSLVGFTAGALQSALLHLRTQGKERRLSVPIPPANTNALGYGAFLGLYTNWRYQMIFGMDKLLFNHFNVIGVSLFFTAAFRILNSQLGEFSRTVWLDTESFAPVPPKAQSDNSQKKKKSYKEEKYLQ</sequence>
<feature type="transmembrane region" description="Helical" evidence="10">
    <location>
        <begin position="387"/>
        <end position="408"/>
    </location>
</feature>
<keyword evidence="3" id="KW-0150">Chloroplast</keyword>
<dbReference type="Gramene" id="AUR62029115-RA">
    <property type="protein sequence ID" value="AUR62029115-RA:cds"/>
    <property type="gene ID" value="AUR62029115"/>
</dbReference>
<keyword evidence="5 10" id="KW-0812">Transmembrane</keyword>
<feature type="compositionally biased region" description="Gly residues" evidence="9">
    <location>
        <begin position="141"/>
        <end position="153"/>
    </location>
</feature>
<keyword evidence="6" id="KW-0809">Transit peptide</keyword>
<evidence type="ECO:0000313" key="11">
    <source>
        <dbReference type="EnsemblPlants" id="AUR62029115-RA:cds"/>
    </source>
</evidence>
<evidence type="ECO:0000256" key="1">
    <source>
        <dbReference type="ARBA" id="ARBA00004508"/>
    </source>
</evidence>
<dbReference type="PANTHER" id="PTHR31038">
    <property type="entry name" value="EXPRESSED PROTEIN-RELATED"/>
    <property type="match status" value="1"/>
</dbReference>
<organism evidence="11 12">
    <name type="scientific">Chenopodium quinoa</name>
    <name type="common">Quinoa</name>
    <dbReference type="NCBI Taxonomy" id="63459"/>
    <lineage>
        <taxon>Eukaryota</taxon>
        <taxon>Viridiplantae</taxon>
        <taxon>Streptophyta</taxon>
        <taxon>Embryophyta</taxon>
        <taxon>Tracheophyta</taxon>
        <taxon>Spermatophyta</taxon>
        <taxon>Magnoliopsida</taxon>
        <taxon>eudicotyledons</taxon>
        <taxon>Gunneridae</taxon>
        <taxon>Pentapetalae</taxon>
        <taxon>Caryophyllales</taxon>
        <taxon>Chenopodiaceae</taxon>
        <taxon>Chenopodioideae</taxon>
        <taxon>Atripliceae</taxon>
        <taxon>Chenopodium</taxon>
    </lineage>
</organism>